<dbReference type="PANTHER" id="PTHR33184">
    <property type="entry name" value="PROTEIN TAPETUM DETERMINANT 1-LIKE-RELATED"/>
    <property type="match status" value="1"/>
</dbReference>
<dbReference type="Proteomes" id="UP001497457">
    <property type="component" value="Chromosome 24b"/>
</dbReference>
<name>A0ABC9B545_9POAL</name>
<evidence type="ECO:0000313" key="2">
    <source>
        <dbReference type="EMBL" id="CAL4993229.1"/>
    </source>
</evidence>
<dbReference type="InterPro" id="IPR040361">
    <property type="entry name" value="TPD1"/>
</dbReference>
<gene>
    <name evidence="2" type="ORF">URODEC1_LOCUS61453</name>
</gene>
<evidence type="ECO:0000313" key="3">
    <source>
        <dbReference type="Proteomes" id="UP001497457"/>
    </source>
</evidence>
<reference evidence="2" key="1">
    <citation type="submission" date="2024-10" db="EMBL/GenBank/DDBJ databases">
        <authorList>
            <person name="Ryan C."/>
        </authorList>
    </citation>
    <scope>NUCLEOTIDE SEQUENCE [LARGE SCALE GENOMIC DNA]</scope>
</reference>
<dbReference type="AlphaFoldDB" id="A0ABC9B545"/>
<sequence>MKCTNRVVIPKYRAVAVLAARSRCRERCVRAGGYGADAAVLQGTHFVHRNNNPLPTAQYSNQDHTKRSKEITMASSTSAKAGVLVVLAAVIFSHARTGNAQQIGGTCHLSDIKVTQEKTGKIVQGQPEYRVTFENLCECPQDYVDVRCNRLPSLEPIDSRQIKVMDELCMLATTLFKGSKISFTYAWQTPQDFTVVSATSRCGEGMGRRA</sequence>
<protein>
    <submittedName>
        <fullName evidence="2">Uncharacterized protein</fullName>
    </submittedName>
</protein>
<dbReference type="EMBL" id="OZ075134">
    <property type="protein sequence ID" value="CAL4993229.1"/>
    <property type="molecule type" value="Genomic_DNA"/>
</dbReference>
<proteinExistence type="predicted"/>
<keyword evidence="1" id="KW-0732">Signal</keyword>
<dbReference type="Pfam" id="PF24068">
    <property type="entry name" value="TPD1_C"/>
    <property type="match status" value="1"/>
</dbReference>
<dbReference type="PANTHER" id="PTHR33184:SF52">
    <property type="match status" value="1"/>
</dbReference>
<organism evidence="2 3">
    <name type="scientific">Urochloa decumbens</name>
    <dbReference type="NCBI Taxonomy" id="240449"/>
    <lineage>
        <taxon>Eukaryota</taxon>
        <taxon>Viridiplantae</taxon>
        <taxon>Streptophyta</taxon>
        <taxon>Embryophyta</taxon>
        <taxon>Tracheophyta</taxon>
        <taxon>Spermatophyta</taxon>
        <taxon>Magnoliopsida</taxon>
        <taxon>Liliopsida</taxon>
        <taxon>Poales</taxon>
        <taxon>Poaceae</taxon>
        <taxon>PACMAD clade</taxon>
        <taxon>Panicoideae</taxon>
        <taxon>Panicodae</taxon>
        <taxon>Paniceae</taxon>
        <taxon>Melinidinae</taxon>
        <taxon>Urochloa</taxon>
    </lineage>
</organism>
<keyword evidence="3" id="KW-1185">Reference proteome</keyword>
<accession>A0ABC9B545</accession>
<evidence type="ECO:0000256" key="1">
    <source>
        <dbReference type="ARBA" id="ARBA00022729"/>
    </source>
</evidence>